<reference evidence="1" key="1">
    <citation type="submission" date="2018-05" db="EMBL/GenBank/DDBJ databases">
        <authorList>
            <person name="Lanie J.A."/>
            <person name="Ng W.-L."/>
            <person name="Kazmierczak K.M."/>
            <person name="Andrzejewski T.M."/>
            <person name="Davidsen T.M."/>
            <person name="Wayne K.J."/>
            <person name="Tettelin H."/>
            <person name="Glass J.I."/>
            <person name="Rusch D."/>
            <person name="Podicherti R."/>
            <person name="Tsui H.-C.T."/>
            <person name="Winkler M.E."/>
        </authorList>
    </citation>
    <scope>NUCLEOTIDE SEQUENCE</scope>
</reference>
<dbReference type="PANTHER" id="PTHR35889:SF3">
    <property type="entry name" value="F-BOX DOMAIN-CONTAINING PROTEIN"/>
    <property type="match status" value="1"/>
</dbReference>
<accession>A0A383C3U2</accession>
<evidence type="ECO:0000313" key="1">
    <source>
        <dbReference type="EMBL" id="SVE26690.1"/>
    </source>
</evidence>
<feature type="non-terminal residue" evidence="1">
    <location>
        <position position="1"/>
    </location>
</feature>
<name>A0A383C3U2_9ZZZZ</name>
<proteinExistence type="predicted"/>
<gene>
    <name evidence="1" type="ORF">METZ01_LOCUS479544</name>
</gene>
<organism evidence="1">
    <name type="scientific">marine metagenome</name>
    <dbReference type="NCBI Taxonomy" id="408172"/>
    <lineage>
        <taxon>unclassified sequences</taxon>
        <taxon>metagenomes</taxon>
        <taxon>ecological metagenomes</taxon>
    </lineage>
</organism>
<evidence type="ECO:0008006" key="2">
    <source>
        <dbReference type="Google" id="ProtNLM"/>
    </source>
</evidence>
<dbReference type="EMBL" id="UINC01205493">
    <property type="protein sequence ID" value="SVE26690.1"/>
    <property type="molecule type" value="Genomic_DNA"/>
</dbReference>
<dbReference type="PANTHER" id="PTHR35889">
    <property type="entry name" value="CYCLOINULO-OLIGOSACCHARIDE FRUCTANOTRANSFERASE-RELATED"/>
    <property type="match status" value="1"/>
</dbReference>
<sequence length="172" mass="19350">FDRINQFRAFKPEHVLIDNTSGKLAFQPGASNKGANMQMMMTRNKGGKMILARASELQQPAPAGHFLQKFGQSERNFVIEASTRTGSVPQVMELMNGYATESLTRPDSLIFRKIKNEPDVAKRANVVFLSILTRTTTAKERELLLAELKKGNEAMSDLIWALLNTPEFFFIK</sequence>
<protein>
    <recommendedName>
        <fullName evidence="2">DUF1553 domain-containing protein</fullName>
    </recommendedName>
</protein>
<dbReference type="AlphaFoldDB" id="A0A383C3U2"/>